<keyword evidence="7 8" id="KW-0472">Membrane</keyword>
<feature type="transmembrane region" description="Helical" evidence="8">
    <location>
        <begin position="296"/>
        <end position="315"/>
    </location>
</feature>
<feature type="domain" description="YidE/YbjL duplication" evidence="9">
    <location>
        <begin position="237"/>
        <end position="406"/>
    </location>
</feature>
<evidence type="ECO:0000256" key="1">
    <source>
        <dbReference type="ARBA" id="ARBA00004651"/>
    </source>
</evidence>
<evidence type="ECO:0000259" key="9">
    <source>
        <dbReference type="Pfam" id="PF06826"/>
    </source>
</evidence>
<feature type="transmembrane region" description="Helical" evidence="8">
    <location>
        <begin position="34"/>
        <end position="53"/>
    </location>
</feature>
<feature type="transmembrane region" description="Helical" evidence="8">
    <location>
        <begin position="327"/>
        <end position="346"/>
    </location>
</feature>
<feature type="transmembrane region" description="Helical" evidence="8">
    <location>
        <begin position="353"/>
        <end position="376"/>
    </location>
</feature>
<dbReference type="Proteomes" id="UP000183967">
    <property type="component" value="Unassembled WGS sequence"/>
</dbReference>
<feature type="transmembrane region" description="Helical" evidence="8">
    <location>
        <begin position="234"/>
        <end position="254"/>
    </location>
</feature>
<dbReference type="PANTHER" id="PTHR30445">
    <property type="entry name" value="K(+)_H(+) ANTIPORTER SUBUNIT KHTT"/>
    <property type="match status" value="1"/>
</dbReference>
<gene>
    <name evidence="10" type="ORF">SAMN02745135_00175</name>
</gene>
<protein>
    <submittedName>
        <fullName evidence="10">Putative transport protein</fullName>
    </submittedName>
</protein>
<dbReference type="GO" id="GO:0005886">
    <property type="term" value="C:plasma membrane"/>
    <property type="evidence" value="ECO:0007669"/>
    <property type="project" value="UniProtKB-SubCell"/>
</dbReference>
<comment type="subcellular location">
    <subcellularLocation>
        <location evidence="1">Cell membrane</location>
        <topology evidence="1">Multi-pass membrane protein</topology>
    </subcellularLocation>
</comment>
<evidence type="ECO:0000256" key="7">
    <source>
        <dbReference type="ARBA" id="ARBA00023136"/>
    </source>
</evidence>
<feature type="domain" description="YidE/YbjL duplication" evidence="9">
    <location>
        <begin position="16"/>
        <end position="199"/>
    </location>
</feature>
<keyword evidence="3" id="KW-0813">Transport</keyword>
<dbReference type="Pfam" id="PF06826">
    <property type="entry name" value="Asp-Al_Ex"/>
    <property type="match status" value="2"/>
</dbReference>
<dbReference type="AlphaFoldDB" id="A0A1M5RE78"/>
<sequence length="411" mass="44664">MNLDVAKFITNPFVLMFASVFLGQLLGRINFGRFKLGSSGGLFTGLIIGWVIYKNYALPYKGLEQMPAYAKTILKQGVISRDFFLFTLILFVAAVGLLASKDLDKVLKKYGIKFIILGIIITFTGAFVTYIMTLISKGQNLFAISGVYTGALTSSPGLAAALESVSIYGKEAESMVGFGYAIGYIPGVLIVILAMQFMPLIFGIDINKEKEEFFKEMYSSKEDNVKYEEVQFDLIAFVFVCLFGIFIGKLKIYLGPTINYFSLGTTGGVLISSLLLGYIGRIGFLNFRMNSKVLGVIRELALSFFLTIVGLRYGYSALTSLTGSGLYLALVALICGFSSIFVGFIIGRYVFKINWIVLAGALCGGMTSTPGLGAAIDATDCDDVAAGYGATYPFALLGMIVFTIMLYKLPI</sequence>
<name>A0A1M5RE78_9FIRM</name>
<feature type="transmembrane region" description="Helical" evidence="8">
    <location>
        <begin position="6"/>
        <end position="27"/>
    </location>
</feature>
<feature type="transmembrane region" description="Helical" evidence="8">
    <location>
        <begin position="388"/>
        <end position="407"/>
    </location>
</feature>
<organism evidence="10 11">
    <name type="scientific">Caloranaerobacter azorensis DSM 13643</name>
    <dbReference type="NCBI Taxonomy" id="1121264"/>
    <lineage>
        <taxon>Bacteria</taxon>
        <taxon>Bacillati</taxon>
        <taxon>Bacillota</taxon>
        <taxon>Tissierellia</taxon>
        <taxon>Tissierellales</taxon>
        <taxon>Thermohalobacteraceae</taxon>
        <taxon>Caloranaerobacter</taxon>
    </lineage>
</organism>
<keyword evidence="5 8" id="KW-0812">Transmembrane</keyword>
<feature type="transmembrane region" description="Helical" evidence="8">
    <location>
        <begin position="112"/>
        <end position="132"/>
    </location>
</feature>
<feature type="transmembrane region" description="Helical" evidence="8">
    <location>
        <begin position="260"/>
        <end position="284"/>
    </location>
</feature>
<evidence type="ECO:0000256" key="8">
    <source>
        <dbReference type="SAM" id="Phobius"/>
    </source>
</evidence>
<evidence type="ECO:0000256" key="3">
    <source>
        <dbReference type="ARBA" id="ARBA00022448"/>
    </source>
</evidence>
<evidence type="ECO:0000313" key="11">
    <source>
        <dbReference type="Proteomes" id="UP000183967"/>
    </source>
</evidence>
<comment type="similarity">
    <text evidence="2">Belongs to the AAE transporter (TC 2.A.81) family.</text>
</comment>
<evidence type="ECO:0000256" key="4">
    <source>
        <dbReference type="ARBA" id="ARBA00022475"/>
    </source>
</evidence>
<evidence type="ECO:0000313" key="10">
    <source>
        <dbReference type="EMBL" id="SHH24637.1"/>
    </source>
</evidence>
<feature type="transmembrane region" description="Helical" evidence="8">
    <location>
        <begin position="178"/>
        <end position="202"/>
    </location>
</feature>
<proteinExistence type="inferred from homology"/>
<feature type="transmembrane region" description="Helical" evidence="8">
    <location>
        <begin position="83"/>
        <end position="100"/>
    </location>
</feature>
<dbReference type="OrthoDB" id="9155749at2"/>
<dbReference type="InterPro" id="IPR006512">
    <property type="entry name" value="YidE_YbjL"/>
</dbReference>
<dbReference type="EMBL" id="FQXO01000006">
    <property type="protein sequence ID" value="SHH24637.1"/>
    <property type="molecule type" value="Genomic_DNA"/>
</dbReference>
<dbReference type="InterPro" id="IPR050144">
    <property type="entry name" value="AAE_transporter"/>
</dbReference>
<keyword evidence="11" id="KW-1185">Reference proteome</keyword>
<evidence type="ECO:0000256" key="2">
    <source>
        <dbReference type="ARBA" id="ARBA00009854"/>
    </source>
</evidence>
<keyword evidence="4" id="KW-1003">Cell membrane</keyword>
<dbReference type="RefSeq" id="WP_073194666.1">
    <property type="nucleotide sequence ID" value="NZ_FQXO01000006.1"/>
</dbReference>
<dbReference type="PANTHER" id="PTHR30445:SF3">
    <property type="entry name" value="TRANSPORT PROTEIN YIDE-RELATED"/>
    <property type="match status" value="1"/>
</dbReference>
<dbReference type="NCBIfam" id="TIGR01625">
    <property type="entry name" value="YidE_YbjL_dupl"/>
    <property type="match status" value="1"/>
</dbReference>
<evidence type="ECO:0000256" key="5">
    <source>
        <dbReference type="ARBA" id="ARBA00022692"/>
    </source>
</evidence>
<reference evidence="11" key="1">
    <citation type="submission" date="2016-11" db="EMBL/GenBank/DDBJ databases">
        <authorList>
            <person name="Varghese N."/>
            <person name="Submissions S."/>
        </authorList>
    </citation>
    <scope>NUCLEOTIDE SEQUENCE [LARGE SCALE GENOMIC DNA]</scope>
    <source>
        <strain evidence="11">DSM 13643</strain>
    </source>
</reference>
<evidence type="ECO:0000256" key="6">
    <source>
        <dbReference type="ARBA" id="ARBA00022989"/>
    </source>
</evidence>
<accession>A0A1M5RE78</accession>
<keyword evidence="6 8" id="KW-1133">Transmembrane helix</keyword>